<sequence length="319" mass="36326">MANSQNVGLSCTQTDPNIRFFVYLDESNFRISGETVNKKRHSVHPKAQLSWHYDIRVLKGIIRNRSGMSVDEKVKFMVYGSNIEHGLVHQDLELHTSDVMTVSRLGNRKEKKVDTSLVSNMSVQALVSRDAGKSAIFAVVSGDCDMRPAVECAARYGHTVHVWSWEESLSGEYRQLEQEGLIKLTLLDEFLDALTMSSSSIFVRDILIPPNGVVFPNPWDRSHEVLERIKKELPDGNITLIKRSNNLKDYCTDIAIFPRSGLPNEDFFFHCMLKNLQDGGLHVMSFAEYFHSSDQLELCGKLGIWLTFHFPGLFCEWRP</sequence>
<dbReference type="InterPro" id="IPR021139">
    <property type="entry name" value="NYN"/>
</dbReference>
<comment type="caution">
    <text evidence="2">The sequence shown here is derived from an EMBL/GenBank/DDBJ whole genome shotgun (WGS) entry which is preliminary data.</text>
</comment>
<protein>
    <recommendedName>
        <fullName evidence="1">NYN domain-containing protein</fullName>
    </recommendedName>
</protein>
<evidence type="ECO:0000313" key="2">
    <source>
        <dbReference type="EMBL" id="KAG5759579.1"/>
    </source>
</evidence>
<gene>
    <name evidence="2" type="ORF">H9Q72_012294</name>
</gene>
<organism evidence="2 3">
    <name type="scientific">Fusarium xylarioides</name>
    <dbReference type="NCBI Taxonomy" id="221167"/>
    <lineage>
        <taxon>Eukaryota</taxon>
        <taxon>Fungi</taxon>
        <taxon>Dikarya</taxon>
        <taxon>Ascomycota</taxon>
        <taxon>Pezizomycotina</taxon>
        <taxon>Sordariomycetes</taxon>
        <taxon>Hypocreomycetidae</taxon>
        <taxon>Hypocreales</taxon>
        <taxon>Nectriaceae</taxon>
        <taxon>Fusarium</taxon>
        <taxon>Fusarium fujikuroi species complex</taxon>
    </lineage>
</organism>
<evidence type="ECO:0000259" key="1">
    <source>
        <dbReference type="Pfam" id="PF01936"/>
    </source>
</evidence>
<accession>A0A9P7L0N2</accession>
<dbReference type="Gene3D" id="3.40.50.1010">
    <property type="entry name" value="5'-nuclease"/>
    <property type="match status" value="1"/>
</dbReference>
<dbReference type="Proteomes" id="UP000750502">
    <property type="component" value="Unassembled WGS sequence"/>
</dbReference>
<dbReference type="Pfam" id="PF01936">
    <property type="entry name" value="NYN"/>
    <property type="match status" value="1"/>
</dbReference>
<proteinExistence type="predicted"/>
<name>A0A9P7L0N2_9HYPO</name>
<evidence type="ECO:0000313" key="3">
    <source>
        <dbReference type="Proteomes" id="UP000750502"/>
    </source>
</evidence>
<keyword evidence="3" id="KW-1185">Reference proteome</keyword>
<reference evidence="2" key="2">
    <citation type="submission" date="2020-10" db="EMBL/GenBank/DDBJ databases">
        <authorList>
            <person name="Peck L.D."/>
            <person name="Nowell R.W."/>
            <person name="Flood J."/>
            <person name="Ryan M.J."/>
            <person name="Barraclough T.G."/>
        </authorList>
    </citation>
    <scope>NUCLEOTIDE SEQUENCE</scope>
    <source>
        <strain evidence="2">IMI 127659i</strain>
    </source>
</reference>
<dbReference type="GO" id="GO:0004540">
    <property type="term" value="F:RNA nuclease activity"/>
    <property type="evidence" value="ECO:0007669"/>
    <property type="project" value="InterPro"/>
</dbReference>
<feature type="domain" description="NYN" evidence="1">
    <location>
        <begin position="51"/>
        <end position="170"/>
    </location>
</feature>
<reference evidence="2" key="1">
    <citation type="journal article" date="2020" name="bioRxiv">
        <title>Historical genomics reveals the evolutionary mechanisms behind multiple outbreaks of the host-specific coffee wilt pathogen Fusarium xylarioides.</title>
        <authorList>
            <person name="Peck D."/>
            <person name="Nowell R.W."/>
            <person name="Flood J."/>
            <person name="Ryan M.J."/>
            <person name="Barraclough T.G."/>
        </authorList>
    </citation>
    <scope>NUCLEOTIDE SEQUENCE</scope>
    <source>
        <strain evidence="2">IMI 127659i</strain>
    </source>
</reference>
<dbReference type="AlphaFoldDB" id="A0A9P7L0N2"/>
<dbReference type="OrthoDB" id="2311180at2759"/>
<dbReference type="EMBL" id="JADFTT010000642">
    <property type="protein sequence ID" value="KAG5759579.1"/>
    <property type="molecule type" value="Genomic_DNA"/>
</dbReference>